<evidence type="ECO:0000313" key="3">
    <source>
        <dbReference type="Proteomes" id="UP000318288"/>
    </source>
</evidence>
<keyword evidence="3" id="KW-1185">Reference proteome</keyword>
<dbReference type="EMBL" id="SJPW01000005">
    <property type="protein sequence ID" value="TWU50699.1"/>
    <property type="molecule type" value="Genomic_DNA"/>
</dbReference>
<gene>
    <name evidence="2" type="ORF">Poly51_39920</name>
</gene>
<comment type="caution">
    <text evidence="2">The sequence shown here is derived from an EMBL/GenBank/DDBJ whole genome shotgun (WGS) entry which is preliminary data.</text>
</comment>
<dbReference type="PROSITE" id="PS50126">
    <property type="entry name" value="S1"/>
    <property type="match status" value="1"/>
</dbReference>
<dbReference type="InterPro" id="IPR003029">
    <property type="entry name" value="S1_domain"/>
</dbReference>
<feature type="domain" description="S1 motif" evidence="1">
    <location>
        <begin position="2"/>
        <end position="74"/>
    </location>
</feature>
<evidence type="ECO:0000259" key="1">
    <source>
        <dbReference type="PROSITE" id="PS50126"/>
    </source>
</evidence>
<name>A0A5C6ETA7_9BACT</name>
<sequence length="152" mass="17243">MGDEISGVVAKVVRKRDNNSVIGLLLDAGLPAFVPRSLMPDQQVAQIDGLVGRRVDGIVRIVDEKRRTVVVTPTRFHEFPPAKPTHSYLTDEYLLLLVDNLRPHVDPDDNERYLGDESARNILVAIFDHDAGSDPDAWQQYISERRPTWFLR</sequence>
<reference evidence="2 3" key="1">
    <citation type="submission" date="2019-02" db="EMBL/GenBank/DDBJ databases">
        <title>Deep-cultivation of Planctomycetes and their phenomic and genomic characterization uncovers novel biology.</title>
        <authorList>
            <person name="Wiegand S."/>
            <person name="Jogler M."/>
            <person name="Boedeker C."/>
            <person name="Pinto D."/>
            <person name="Vollmers J."/>
            <person name="Rivas-Marin E."/>
            <person name="Kohn T."/>
            <person name="Peeters S.H."/>
            <person name="Heuer A."/>
            <person name="Rast P."/>
            <person name="Oberbeckmann S."/>
            <person name="Bunk B."/>
            <person name="Jeske O."/>
            <person name="Meyerdierks A."/>
            <person name="Storesund J.E."/>
            <person name="Kallscheuer N."/>
            <person name="Luecker S."/>
            <person name="Lage O.M."/>
            <person name="Pohl T."/>
            <person name="Merkel B.J."/>
            <person name="Hornburger P."/>
            <person name="Mueller R.-W."/>
            <person name="Bruemmer F."/>
            <person name="Labrenz M."/>
            <person name="Spormann A.M."/>
            <person name="Op Den Camp H."/>
            <person name="Overmann J."/>
            <person name="Amann R."/>
            <person name="Jetten M.S.M."/>
            <person name="Mascher T."/>
            <person name="Medema M.H."/>
            <person name="Devos D.P."/>
            <person name="Kaster A.-K."/>
            <person name="Ovreas L."/>
            <person name="Rohde M."/>
            <person name="Galperin M.Y."/>
            <person name="Jogler C."/>
        </authorList>
    </citation>
    <scope>NUCLEOTIDE SEQUENCE [LARGE SCALE GENOMIC DNA]</scope>
    <source>
        <strain evidence="2 3">Poly51</strain>
    </source>
</reference>
<organism evidence="2 3">
    <name type="scientific">Rubripirellula tenax</name>
    <dbReference type="NCBI Taxonomy" id="2528015"/>
    <lineage>
        <taxon>Bacteria</taxon>
        <taxon>Pseudomonadati</taxon>
        <taxon>Planctomycetota</taxon>
        <taxon>Planctomycetia</taxon>
        <taxon>Pirellulales</taxon>
        <taxon>Pirellulaceae</taxon>
        <taxon>Rubripirellula</taxon>
    </lineage>
</organism>
<dbReference type="GO" id="GO:0003676">
    <property type="term" value="F:nucleic acid binding"/>
    <property type="evidence" value="ECO:0007669"/>
    <property type="project" value="InterPro"/>
</dbReference>
<protein>
    <recommendedName>
        <fullName evidence="1">S1 motif domain-containing protein</fullName>
    </recommendedName>
</protein>
<dbReference type="AlphaFoldDB" id="A0A5C6ETA7"/>
<proteinExistence type="predicted"/>
<dbReference type="Proteomes" id="UP000318288">
    <property type="component" value="Unassembled WGS sequence"/>
</dbReference>
<accession>A0A5C6ETA7</accession>
<evidence type="ECO:0000313" key="2">
    <source>
        <dbReference type="EMBL" id="TWU50699.1"/>
    </source>
</evidence>